<reference evidence="1 2" key="1">
    <citation type="journal article" date="2021" name="Sci. Rep.">
        <title>The distribution of antibiotic resistance genes in chicken gut microbiota commensals.</title>
        <authorList>
            <person name="Juricova H."/>
            <person name="Matiasovicova J."/>
            <person name="Kubasova T."/>
            <person name="Cejkova D."/>
            <person name="Rychlik I."/>
        </authorList>
    </citation>
    <scope>NUCLEOTIDE SEQUENCE [LARGE SCALE GENOMIC DNA]</scope>
    <source>
        <strain evidence="1 2">An801</strain>
    </source>
</reference>
<dbReference type="Gene3D" id="3.30.70.260">
    <property type="match status" value="2"/>
</dbReference>
<keyword evidence="2" id="KW-1185">Reference proteome</keyword>
<proteinExistence type="predicted"/>
<dbReference type="EMBL" id="JACJJW010000001">
    <property type="protein sequence ID" value="MBM6757121.1"/>
    <property type="molecule type" value="Genomic_DNA"/>
</dbReference>
<accession>A0ABS2ERA1</accession>
<evidence type="ECO:0008006" key="3">
    <source>
        <dbReference type="Google" id="ProtNLM"/>
    </source>
</evidence>
<evidence type="ECO:0000313" key="2">
    <source>
        <dbReference type="Proteomes" id="UP000703295"/>
    </source>
</evidence>
<evidence type="ECO:0000313" key="1">
    <source>
        <dbReference type="EMBL" id="MBM6757121.1"/>
    </source>
</evidence>
<organism evidence="1 2">
    <name type="scientific">Bacteroides mediterraneensis</name>
    <dbReference type="NCBI Taxonomy" id="1841856"/>
    <lineage>
        <taxon>Bacteria</taxon>
        <taxon>Pseudomonadati</taxon>
        <taxon>Bacteroidota</taxon>
        <taxon>Bacteroidia</taxon>
        <taxon>Bacteroidales</taxon>
        <taxon>Bacteroidaceae</taxon>
        <taxon>Bacteroides</taxon>
    </lineage>
</organism>
<sequence>MKDYKLKSVGVYNGSVCVASLDGKSGKFVPCEKLESCKELVYMRLRTLEAVASFRFLERAIGVLTQHEMPVFAMASSAGSFSVVTGGGHDSLEKVFKELSSFAEVELEHNVEVICVQEDTDTYGKKAEQNLVSLLKDIPVLMVSSEEGAGRVTLTVRREDREKVIHLFQEVCE</sequence>
<comment type="caution">
    <text evidence="1">The sequence shown here is derived from an EMBL/GenBank/DDBJ whole genome shotgun (WGS) entry which is preliminary data.</text>
</comment>
<dbReference type="RefSeq" id="WP_204473577.1">
    <property type="nucleotide sequence ID" value="NZ_JACJJW010000001.1"/>
</dbReference>
<name>A0ABS2ERA1_9BACE</name>
<protein>
    <recommendedName>
        <fullName evidence="3">Aspartate kinase</fullName>
    </recommendedName>
</protein>
<gene>
    <name evidence="1" type="ORF">H6A31_00155</name>
</gene>
<dbReference type="Proteomes" id="UP000703295">
    <property type="component" value="Unassembled WGS sequence"/>
</dbReference>